<proteinExistence type="predicted"/>
<dbReference type="AlphaFoldDB" id="A0A2N7WVB8"/>
<sequence>MSATERLRRIAVLVSVGKHRVSAASCYSRNDALALEIGRRLARAHDAALDVLHAGDAADPALQDYLALGAERIEVLECREGDDASEALARRLRGTSLVLTGTRAEGAYDSGMLPYRLAAELGYALIDSALDITVESQRATITQFMPKGVRRRVQAALPAVVAVHPQASAQPRYAYARIPDGAIVPEAKPARRDIEAAEWRVAPAQRKPIKLVAAEKRSGHARMLMATTTESRGGNVVIEGTSVEKAQVILDYLREHRLVDY</sequence>
<dbReference type="OrthoDB" id="5598152at2"/>
<evidence type="ECO:0000313" key="3">
    <source>
        <dbReference type="EMBL" id="PMS33418.1"/>
    </source>
</evidence>
<dbReference type="RefSeq" id="WP_018442210.1">
    <property type="nucleotide sequence ID" value="NZ_KB890185.1"/>
</dbReference>
<dbReference type="EMBL" id="PNYC01000018">
    <property type="protein sequence ID" value="PMS33418.1"/>
    <property type="molecule type" value="Genomic_DNA"/>
</dbReference>
<organism evidence="3 4">
    <name type="scientific">Trinickia symbiotica</name>
    <dbReference type="NCBI Taxonomy" id="863227"/>
    <lineage>
        <taxon>Bacteria</taxon>
        <taxon>Pseudomonadati</taxon>
        <taxon>Pseudomonadota</taxon>
        <taxon>Betaproteobacteria</taxon>
        <taxon>Burkholderiales</taxon>
        <taxon>Burkholderiaceae</taxon>
        <taxon>Trinickia</taxon>
    </lineage>
</organism>
<evidence type="ECO:0000313" key="4">
    <source>
        <dbReference type="Proteomes" id="UP000235777"/>
    </source>
</evidence>
<keyword evidence="4" id="KW-1185">Reference proteome</keyword>
<dbReference type="InterPro" id="IPR014730">
    <property type="entry name" value="ETF_a/b_N"/>
</dbReference>
<dbReference type="Pfam" id="PF01012">
    <property type="entry name" value="ETF"/>
    <property type="match status" value="1"/>
</dbReference>
<dbReference type="STRING" id="863227.GCA_000373005_03624"/>
<comment type="caution">
    <text evidence="3">The sequence shown here is derived from an EMBL/GenBank/DDBJ whole genome shotgun (WGS) entry which is preliminary data.</text>
</comment>
<dbReference type="Gene3D" id="3.40.50.620">
    <property type="entry name" value="HUPs"/>
    <property type="match status" value="1"/>
</dbReference>
<feature type="domain" description="Electron transfer flavoprotein alpha/beta-subunit N-terminal" evidence="2">
    <location>
        <begin position="16"/>
        <end position="203"/>
    </location>
</feature>
<dbReference type="SMART" id="SM00893">
    <property type="entry name" value="ETF"/>
    <property type="match status" value="1"/>
</dbReference>
<evidence type="ECO:0000259" key="2">
    <source>
        <dbReference type="SMART" id="SM00893"/>
    </source>
</evidence>
<keyword evidence="1" id="KW-0249">Electron transport</keyword>
<evidence type="ECO:0000256" key="1">
    <source>
        <dbReference type="ARBA" id="ARBA00022982"/>
    </source>
</evidence>
<gene>
    <name evidence="3" type="ORF">C0Z20_24505</name>
</gene>
<name>A0A2N7WVB8_9BURK</name>
<accession>A0A2N7WVB8</accession>
<keyword evidence="1" id="KW-0813">Transport</keyword>
<dbReference type="SUPFAM" id="SSF52402">
    <property type="entry name" value="Adenine nucleotide alpha hydrolases-like"/>
    <property type="match status" value="1"/>
</dbReference>
<reference evidence="3 4" key="1">
    <citation type="submission" date="2018-01" db="EMBL/GenBank/DDBJ databases">
        <title>Whole genome analyses suggest that Burkholderia sensu lato contains two further novel genera in the rhizoxinica-symbiotica group Mycetohabitans gen. nov., and Trinickia gen. nov.: implications for the evolution of diazotrophy and nodulation in the Burkholderiaceae.</title>
        <authorList>
            <person name="Estrada-de los Santos P."/>
            <person name="Palmer M."/>
            <person name="Chavez-Ramirez B."/>
            <person name="Beukes C."/>
            <person name="Steenkamp E.T."/>
            <person name="Hirsch A.M."/>
            <person name="Manyaka P."/>
            <person name="Maluk M."/>
            <person name="Lafos M."/>
            <person name="Crook M."/>
            <person name="Gross E."/>
            <person name="Simon M.F."/>
            <person name="Bueno dos Reis Junior F."/>
            <person name="Poole P.S."/>
            <person name="Venter S.N."/>
            <person name="James E.K."/>
        </authorList>
    </citation>
    <scope>NUCLEOTIDE SEQUENCE [LARGE SCALE GENOMIC DNA]</scope>
    <source>
        <strain evidence="3 4">JPY 581</strain>
    </source>
</reference>
<protein>
    <submittedName>
        <fullName evidence="3">Drug:proton antiporter</fullName>
    </submittedName>
</protein>
<dbReference type="InterPro" id="IPR014729">
    <property type="entry name" value="Rossmann-like_a/b/a_fold"/>
</dbReference>
<dbReference type="Proteomes" id="UP000235777">
    <property type="component" value="Unassembled WGS sequence"/>
</dbReference>